<dbReference type="KEGG" id="mech:Q9L42_015225"/>
<accession>A0AAU7NRQ9</accession>
<evidence type="ECO:0000313" key="2">
    <source>
        <dbReference type="EMBL" id="XBS19699.1"/>
    </source>
</evidence>
<dbReference type="Pfam" id="PF01209">
    <property type="entry name" value="Ubie_methyltran"/>
    <property type="match status" value="1"/>
</dbReference>
<keyword evidence="3" id="KW-1185">Reference proteome</keyword>
<dbReference type="EC" id="2.1.1.-" evidence="2"/>
<dbReference type="CDD" id="cd02440">
    <property type="entry name" value="AdoMet_MTases"/>
    <property type="match status" value="1"/>
</dbReference>
<organism evidence="2 3">
    <name type="scientific">Methylomarinum roseum</name>
    <dbReference type="NCBI Taxonomy" id="3067653"/>
    <lineage>
        <taxon>Bacteria</taxon>
        <taxon>Pseudomonadati</taxon>
        <taxon>Pseudomonadota</taxon>
        <taxon>Gammaproteobacteria</taxon>
        <taxon>Methylococcales</taxon>
        <taxon>Methylococcaceae</taxon>
        <taxon>Methylomarinum</taxon>
    </lineage>
</organism>
<dbReference type="GO" id="GO:0032259">
    <property type="term" value="P:methylation"/>
    <property type="evidence" value="ECO:0007669"/>
    <property type="project" value="UniProtKB-KW"/>
</dbReference>
<evidence type="ECO:0000256" key="1">
    <source>
        <dbReference type="ARBA" id="ARBA00022428"/>
    </source>
</evidence>
<dbReference type="Proteomes" id="UP001225378">
    <property type="component" value="Chromosome"/>
</dbReference>
<gene>
    <name evidence="2" type="ORF">Q9L42_015225</name>
</gene>
<dbReference type="AlphaFoldDB" id="A0AAU7NRQ9"/>
<dbReference type="PANTHER" id="PTHR42912">
    <property type="entry name" value="METHYLTRANSFERASE"/>
    <property type="match status" value="1"/>
</dbReference>
<dbReference type="InterPro" id="IPR029063">
    <property type="entry name" value="SAM-dependent_MTases_sf"/>
</dbReference>
<dbReference type="RefSeq" id="WP_305907565.1">
    <property type="nucleotide sequence ID" value="NZ_CP157743.1"/>
</dbReference>
<evidence type="ECO:0000313" key="3">
    <source>
        <dbReference type="Proteomes" id="UP001225378"/>
    </source>
</evidence>
<dbReference type="InterPro" id="IPR050508">
    <property type="entry name" value="Methyltransf_Superfamily"/>
</dbReference>
<proteinExistence type="predicted"/>
<name>A0AAU7NRQ9_9GAMM</name>
<dbReference type="EMBL" id="CP157743">
    <property type="protein sequence ID" value="XBS19699.1"/>
    <property type="molecule type" value="Genomic_DNA"/>
</dbReference>
<keyword evidence="2" id="KW-0489">Methyltransferase</keyword>
<dbReference type="PROSITE" id="PS51608">
    <property type="entry name" value="SAM_MT_UBIE"/>
    <property type="match status" value="1"/>
</dbReference>
<dbReference type="GO" id="GO:0009234">
    <property type="term" value="P:menaquinone biosynthetic process"/>
    <property type="evidence" value="ECO:0007669"/>
    <property type="project" value="UniProtKB-KW"/>
</dbReference>
<dbReference type="Gene3D" id="3.40.50.150">
    <property type="entry name" value="Vaccinia Virus protein VP39"/>
    <property type="match status" value="1"/>
</dbReference>
<reference evidence="2 3" key="1">
    <citation type="journal article" date="2024" name="Microbiology">
        <title>Methylomarinum rosea sp. nov., a novel halophilic methanotrophic bacterium from the hypersaline Lake Elton.</title>
        <authorList>
            <person name="Suleimanov R.Z."/>
            <person name="Oshkin I.Y."/>
            <person name="Danilova O.V."/>
            <person name="Suzina N.E."/>
            <person name="Dedysh S.N."/>
        </authorList>
    </citation>
    <scope>NUCLEOTIDE SEQUENCE [LARGE SCALE GENOMIC DNA]</scope>
    <source>
        <strain evidence="2 3">Ch1-1</strain>
    </source>
</reference>
<dbReference type="GO" id="GO:0008168">
    <property type="term" value="F:methyltransferase activity"/>
    <property type="evidence" value="ECO:0007669"/>
    <property type="project" value="UniProtKB-KW"/>
</dbReference>
<dbReference type="InterPro" id="IPR004033">
    <property type="entry name" value="UbiE/COQ5_MeTrFase"/>
</dbReference>
<keyword evidence="2" id="KW-0808">Transferase</keyword>
<sequence>MISQTVTNVMHSDEAKTKAAMAYNAAADHFDHPVSSFWHRFGRRTIERLDLQPGERVLDVCSGSGGSALPAAVRVGADGAVVAVDLAGRLIDLARAKAEDQRLNNIEFRVDDMLALGYPDHSFDAVVCVFGIFFVPDMSEAVRELWRMVKPGGRLAITTWGPNLFEPANGAFWESIAGECPDLHRAFNPWDRISEPDGLRQMLAEAGVHEVDILAESGAHPLNGPEDWWKIAMGSGYRGTLEQLDADTFERVRQGNLSRLLEQRVAEIETNVIYALATKD</sequence>
<keyword evidence="1" id="KW-0474">Menaquinone biosynthesis</keyword>
<dbReference type="SUPFAM" id="SSF53335">
    <property type="entry name" value="S-adenosyl-L-methionine-dependent methyltransferases"/>
    <property type="match status" value="1"/>
</dbReference>
<protein>
    <submittedName>
        <fullName evidence="2">Class I SAM-dependent methyltransferase</fullName>
        <ecNumber evidence="2">2.1.1.-</ecNumber>
    </submittedName>
</protein>